<dbReference type="EMBL" id="JACRTF010000001">
    <property type="protein sequence ID" value="MBC8594761.1"/>
    <property type="molecule type" value="Genomic_DNA"/>
</dbReference>
<feature type="transmembrane region" description="Helical" evidence="1">
    <location>
        <begin position="103"/>
        <end position="125"/>
    </location>
</feature>
<sequence length="143" mass="16788">MSISRTKRKYLLYLTLLTLMLGGVGGFTYFSLIPEHYFGGYPLIPVYFYLFGVFNIYMFDACRKYAPDKMLLLYLAMKVLKMILSIIVLVVYCIVVHEEARAFLLTFIANYLLYLMFETSFFASYELNKKRLKKNKIKDETVA</sequence>
<feature type="transmembrane region" description="Helical" evidence="1">
    <location>
        <begin position="12"/>
        <end position="32"/>
    </location>
</feature>
<keyword evidence="1" id="KW-0812">Transmembrane</keyword>
<feature type="transmembrane region" description="Helical" evidence="1">
    <location>
        <begin position="71"/>
        <end position="97"/>
    </location>
</feature>
<accession>A0A926F4X3</accession>
<gene>
    <name evidence="2" type="ORF">H8744_16245</name>
</gene>
<keyword evidence="1" id="KW-1133">Transmembrane helix</keyword>
<proteinExistence type="predicted"/>
<organism evidence="2 3">
    <name type="scientific">Jilunia laotingensis</name>
    <dbReference type="NCBI Taxonomy" id="2763675"/>
    <lineage>
        <taxon>Bacteria</taxon>
        <taxon>Pseudomonadati</taxon>
        <taxon>Bacteroidota</taxon>
        <taxon>Bacteroidia</taxon>
        <taxon>Bacteroidales</taxon>
        <taxon>Bacteroidaceae</taxon>
        <taxon>Jilunia</taxon>
    </lineage>
</organism>
<evidence type="ECO:0000313" key="3">
    <source>
        <dbReference type="Proteomes" id="UP000651085"/>
    </source>
</evidence>
<feature type="transmembrane region" description="Helical" evidence="1">
    <location>
        <begin position="38"/>
        <end position="59"/>
    </location>
</feature>
<keyword evidence="1" id="KW-0472">Membrane</keyword>
<protein>
    <submittedName>
        <fullName evidence="2">Uncharacterized protein</fullName>
    </submittedName>
</protein>
<keyword evidence="3" id="KW-1185">Reference proteome</keyword>
<evidence type="ECO:0000256" key="1">
    <source>
        <dbReference type="SAM" id="Phobius"/>
    </source>
</evidence>
<evidence type="ECO:0000313" key="2">
    <source>
        <dbReference type="EMBL" id="MBC8594761.1"/>
    </source>
</evidence>
<name>A0A926F4X3_9BACT</name>
<dbReference type="Proteomes" id="UP000651085">
    <property type="component" value="Unassembled WGS sequence"/>
</dbReference>
<comment type="caution">
    <text evidence="2">The sequence shown here is derived from an EMBL/GenBank/DDBJ whole genome shotgun (WGS) entry which is preliminary data.</text>
</comment>
<dbReference type="AlphaFoldDB" id="A0A926F4X3"/>
<reference evidence="2" key="1">
    <citation type="submission" date="2020-08" db="EMBL/GenBank/DDBJ databases">
        <title>Genome public.</title>
        <authorList>
            <person name="Liu C."/>
            <person name="Sun Q."/>
        </authorList>
    </citation>
    <scope>NUCLEOTIDE SEQUENCE</scope>
    <source>
        <strain evidence="2">N12</strain>
    </source>
</reference>